<proteinExistence type="predicted"/>
<keyword evidence="3" id="KW-1185">Reference proteome</keyword>
<dbReference type="GeneID" id="54552668"/>
<evidence type="ECO:0000313" key="2">
    <source>
        <dbReference type="EMBL" id="KAF2281015.1"/>
    </source>
</evidence>
<dbReference type="RefSeq" id="XP_033658552.1">
    <property type="nucleotide sequence ID" value="XM_033799493.1"/>
</dbReference>
<evidence type="ECO:0000256" key="1">
    <source>
        <dbReference type="SAM" id="MobiDB-lite"/>
    </source>
</evidence>
<reference evidence="2" key="1">
    <citation type="journal article" date="2020" name="Stud. Mycol.">
        <title>101 Dothideomycetes genomes: a test case for predicting lifestyles and emergence of pathogens.</title>
        <authorList>
            <person name="Haridas S."/>
            <person name="Albert R."/>
            <person name="Binder M."/>
            <person name="Bloem J."/>
            <person name="Labutti K."/>
            <person name="Salamov A."/>
            <person name="Andreopoulos B."/>
            <person name="Baker S."/>
            <person name="Barry K."/>
            <person name="Bills G."/>
            <person name="Bluhm B."/>
            <person name="Cannon C."/>
            <person name="Castanera R."/>
            <person name="Culley D."/>
            <person name="Daum C."/>
            <person name="Ezra D."/>
            <person name="Gonzalez J."/>
            <person name="Henrissat B."/>
            <person name="Kuo A."/>
            <person name="Liang C."/>
            <person name="Lipzen A."/>
            <person name="Lutzoni F."/>
            <person name="Magnuson J."/>
            <person name="Mondo S."/>
            <person name="Nolan M."/>
            <person name="Ohm R."/>
            <person name="Pangilinan J."/>
            <person name="Park H.-J."/>
            <person name="Ramirez L."/>
            <person name="Alfaro M."/>
            <person name="Sun H."/>
            <person name="Tritt A."/>
            <person name="Yoshinaga Y."/>
            <person name="Zwiers L.-H."/>
            <person name="Turgeon B."/>
            <person name="Goodwin S."/>
            <person name="Spatafora J."/>
            <person name="Crous P."/>
            <person name="Grigoriev I."/>
        </authorList>
    </citation>
    <scope>NUCLEOTIDE SEQUENCE</scope>
    <source>
        <strain evidence="2">CBS 379.55</strain>
    </source>
</reference>
<evidence type="ECO:0000313" key="3">
    <source>
        <dbReference type="Proteomes" id="UP000800097"/>
    </source>
</evidence>
<dbReference type="Proteomes" id="UP000800097">
    <property type="component" value="Unassembled WGS sequence"/>
</dbReference>
<accession>A0A6A6JXR8</accession>
<protein>
    <submittedName>
        <fullName evidence="2">Uncharacterized protein</fullName>
    </submittedName>
</protein>
<feature type="region of interest" description="Disordered" evidence="1">
    <location>
        <begin position="65"/>
        <end position="88"/>
    </location>
</feature>
<dbReference type="EMBL" id="ML986484">
    <property type="protein sequence ID" value="KAF2281015.1"/>
    <property type="molecule type" value="Genomic_DNA"/>
</dbReference>
<gene>
    <name evidence="2" type="ORF">EI97DRAFT_438423</name>
</gene>
<sequence>MDAEICTADRTRPEGQVWRRAVLVGYRYPPTERGFILQSWRITPRGPVPEQPYYVYNGQSKCERAQDKRPWEGESRVSEEFGDDDSGHWGASGARRLFGASQSPAEVVLRVCDASQTHRVDRMGNRITRMGSNGGLPGISGSSVAFSFSIGKGMGKLGKLDASLWLCRRQGLAFPIHDSEQAFRSALTDVVAPTPYGALLFPLPGRTLTLAGPNSGSSSTLSWPRLHRPEHTVVADGTPNLVELVMQTLTSVDAWRNKDSFHDVIFVGCAFAPGNRGFAGPAVPRSAPSRVLDQSRPAFPCGGVCSRHT</sequence>
<feature type="compositionally biased region" description="Basic and acidic residues" evidence="1">
    <location>
        <begin position="65"/>
        <end position="79"/>
    </location>
</feature>
<dbReference type="AlphaFoldDB" id="A0A6A6JXR8"/>
<name>A0A6A6JXR8_WESOR</name>
<organism evidence="2 3">
    <name type="scientific">Westerdykella ornata</name>
    <dbReference type="NCBI Taxonomy" id="318751"/>
    <lineage>
        <taxon>Eukaryota</taxon>
        <taxon>Fungi</taxon>
        <taxon>Dikarya</taxon>
        <taxon>Ascomycota</taxon>
        <taxon>Pezizomycotina</taxon>
        <taxon>Dothideomycetes</taxon>
        <taxon>Pleosporomycetidae</taxon>
        <taxon>Pleosporales</taxon>
        <taxon>Sporormiaceae</taxon>
        <taxon>Westerdykella</taxon>
    </lineage>
</organism>